<feature type="compositionally biased region" description="Pro residues" evidence="1">
    <location>
        <begin position="45"/>
        <end position="56"/>
    </location>
</feature>
<evidence type="ECO:0000256" key="1">
    <source>
        <dbReference type="SAM" id="MobiDB-lite"/>
    </source>
</evidence>
<reference evidence="2 3" key="1">
    <citation type="submission" date="2021-08" db="EMBL/GenBank/DDBJ databases">
        <title>Comparative Genomics Analysis of the Genus Qipengyuania Reveals Extensive Genetic Diversity and Metabolic Versatility, Including the Description of Fifteen Novel Species.</title>
        <authorList>
            <person name="Liu Y."/>
        </authorList>
    </citation>
    <scope>NUCLEOTIDE SEQUENCE [LARGE SCALE GENOMIC DNA]</scope>
    <source>
        <strain evidence="2 3">1NDH13</strain>
    </source>
</reference>
<evidence type="ECO:0008006" key="4">
    <source>
        <dbReference type="Google" id="ProtNLM"/>
    </source>
</evidence>
<accession>A0ABX8ZRP6</accession>
<dbReference type="RefSeq" id="WP_221425735.1">
    <property type="nucleotide sequence ID" value="NZ_CP081295.1"/>
</dbReference>
<evidence type="ECO:0000313" key="3">
    <source>
        <dbReference type="Proteomes" id="UP000824281"/>
    </source>
</evidence>
<keyword evidence="3" id="KW-1185">Reference proteome</keyword>
<gene>
    <name evidence="2" type="ORF">K3148_02325</name>
</gene>
<dbReference type="EMBL" id="CP081295">
    <property type="protein sequence ID" value="QZD90262.1"/>
    <property type="molecule type" value="Genomic_DNA"/>
</dbReference>
<organism evidence="2 3">
    <name type="scientific">Qipengyuania aurantiaca</name>
    <dbReference type="NCBI Taxonomy" id="2867233"/>
    <lineage>
        <taxon>Bacteria</taxon>
        <taxon>Pseudomonadati</taxon>
        <taxon>Pseudomonadota</taxon>
        <taxon>Alphaproteobacteria</taxon>
        <taxon>Sphingomonadales</taxon>
        <taxon>Erythrobacteraceae</taxon>
        <taxon>Qipengyuania</taxon>
    </lineage>
</organism>
<proteinExistence type="predicted"/>
<feature type="compositionally biased region" description="Pro residues" evidence="1">
    <location>
        <begin position="16"/>
        <end position="34"/>
    </location>
</feature>
<dbReference type="Proteomes" id="UP000824281">
    <property type="component" value="Chromosome"/>
</dbReference>
<protein>
    <recommendedName>
        <fullName evidence="4">Stereocilin</fullName>
    </recommendedName>
</protein>
<sequence>MATQPTPDIEPAAPQEMPPGGPPNEAPMQEPPGFEPLQPDYDDPSPGPDETPTLPD</sequence>
<evidence type="ECO:0000313" key="2">
    <source>
        <dbReference type="EMBL" id="QZD90262.1"/>
    </source>
</evidence>
<name>A0ABX8ZRP6_9SPHN</name>
<feature type="region of interest" description="Disordered" evidence="1">
    <location>
        <begin position="1"/>
        <end position="56"/>
    </location>
</feature>